<dbReference type="AlphaFoldDB" id="Q67MC0"/>
<sequence>MGNTTGAGVSGMDRTEELLRASFSRLEGLIGEVRDLRYKIKSVQGDVESLRAALGGGGNGNAEPSGSAEGEPSAAARSDGTGSEPGESGSAAAGAKAGPGDSAFEERLRRIEQRLDYLASKWLELDEKLFRLQKRLGSTTG</sequence>
<proteinExistence type="predicted"/>
<protein>
    <submittedName>
        <fullName evidence="2">Uncharacterized protein</fullName>
    </submittedName>
</protein>
<gene>
    <name evidence="2" type="ordered locus">STH2188</name>
</gene>
<name>Q67MC0_SYMTH</name>
<evidence type="ECO:0000313" key="3">
    <source>
        <dbReference type="Proteomes" id="UP000000417"/>
    </source>
</evidence>
<evidence type="ECO:0000313" key="2">
    <source>
        <dbReference type="EMBL" id="BAD41173.1"/>
    </source>
</evidence>
<reference evidence="2 3" key="1">
    <citation type="journal article" date="2004" name="Nucleic Acids Res.">
        <title>Genome sequence of Symbiobacterium thermophilum, an uncultivable bacterium that depends on microbial commensalism.</title>
        <authorList>
            <person name="Ueda K."/>
            <person name="Yamashita A."/>
            <person name="Ishikawa J."/>
            <person name="Shimada M."/>
            <person name="Watsuji T."/>
            <person name="Morimura K."/>
            <person name="Ikeda H."/>
            <person name="Hattori M."/>
            <person name="Beppu T."/>
        </authorList>
    </citation>
    <scope>NUCLEOTIDE SEQUENCE [LARGE SCALE GENOMIC DNA]</scope>
    <source>
        <strain evidence="3">T / IAM 14863</strain>
    </source>
</reference>
<dbReference type="KEGG" id="sth:STH2188"/>
<feature type="compositionally biased region" description="Low complexity" evidence="1">
    <location>
        <begin position="61"/>
        <end position="102"/>
    </location>
</feature>
<organism evidence="2 3">
    <name type="scientific">Symbiobacterium thermophilum (strain DSM 24528 / JCM 14929 / IAM 14863 / T)</name>
    <dbReference type="NCBI Taxonomy" id="292459"/>
    <lineage>
        <taxon>Bacteria</taxon>
        <taxon>Bacillati</taxon>
        <taxon>Bacillota</taxon>
        <taxon>Clostridia</taxon>
        <taxon>Eubacteriales</taxon>
        <taxon>Symbiobacteriaceae</taxon>
        <taxon>Symbiobacterium</taxon>
    </lineage>
</organism>
<accession>Q67MC0</accession>
<evidence type="ECO:0000256" key="1">
    <source>
        <dbReference type="SAM" id="MobiDB-lite"/>
    </source>
</evidence>
<dbReference type="EMBL" id="AP006840">
    <property type="protein sequence ID" value="BAD41173.1"/>
    <property type="molecule type" value="Genomic_DNA"/>
</dbReference>
<dbReference type="HOGENOM" id="CLU_1824343_0_0_9"/>
<dbReference type="Proteomes" id="UP000000417">
    <property type="component" value="Chromosome"/>
</dbReference>
<feature type="region of interest" description="Disordered" evidence="1">
    <location>
        <begin position="51"/>
        <end position="103"/>
    </location>
</feature>
<dbReference type="STRING" id="292459.STH2188"/>
<keyword evidence="3" id="KW-1185">Reference proteome</keyword>